<evidence type="ECO:0000259" key="7">
    <source>
        <dbReference type="PROSITE" id="PS51900"/>
    </source>
</evidence>
<gene>
    <name evidence="8" type="ORF">AT274_04470</name>
</gene>
<dbReference type="SUPFAM" id="SSF56349">
    <property type="entry name" value="DNA breaking-rejoining enzymes"/>
    <property type="match status" value="1"/>
</dbReference>
<evidence type="ECO:0000256" key="4">
    <source>
        <dbReference type="ARBA" id="ARBA00023172"/>
    </source>
</evidence>
<accession>A0A150AX57</accession>
<dbReference type="InterPro" id="IPR011010">
    <property type="entry name" value="DNA_brk_join_enz"/>
</dbReference>
<dbReference type="PATRIC" id="fig|1396.432.peg.2486"/>
<dbReference type="InterPro" id="IPR004107">
    <property type="entry name" value="Integrase_SAM-like_N"/>
</dbReference>
<evidence type="ECO:0000256" key="5">
    <source>
        <dbReference type="PROSITE-ProRule" id="PRU01248"/>
    </source>
</evidence>
<dbReference type="Gene3D" id="1.10.443.10">
    <property type="entry name" value="Intergrase catalytic core"/>
    <property type="match status" value="1"/>
</dbReference>
<dbReference type="InterPro" id="IPR050090">
    <property type="entry name" value="Tyrosine_recombinase_XerCD"/>
</dbReference>
<feature type="domain" description="Tyr recombinase" evidence="6">
    <location>
        <begin position="134"/>
        <end position="314"/>
    </location>
</feature>
<dbReference type="PANTHER" id="PTHR30349">
    <property type="entry name" value="PHAGE INTEGRASE-RELATED"/>
    <property type="match status" value="1"/>
</dbReference>
<dbReference type="Pfam" id="PF00589">
    <property type="entry name" value="Phage_integrase"/>
    <property type="match status" value="1"/>
</dbReference>
<dbReference type="InterPro" id="IPR044068">
    <property type="entry name" value="CB"/>
</dbReference>
<keyword evidence="4" id="KW-0233">DNA recombination</keyword>
<evidence type="ECO:0000313" key="9">
    <source>
        <dbReference type="Proteomes" id="UP000075591"/>
    </source>
</evidence>
<organism evidence="8 9">
    <name type="scientific">Bacillus cereus</name>
    <dbReference type="NCBI Taxonomy" id="1396"/>
    <lineage>
        <taxon>Bacteria</taxon>
        <taxon>Bacillati</taxon>
        <taxon>Bacillota</taxon>
        <taxon>Bacilli</taxon>
        <taxon>Bacillales</taxon>
        <taxon>Bacillaceae</taxon>
        <taxon>Bacillus</taxon>
        <taxon>Bacillus cereus group</taxon>
    </lineage>
</organism>
<dbReference type="PANTHER" id="PTHR30349:SF41">
    <property type="entry name" value="INTEGRASE_RECOMBINASE PROTEIN MJ0367-RELATED"/>
    <property type="match status" value="1"/>
</dbReference>
<evidence type="ECO:0000313" key="8">
    <source>
        <dbReference type="EMBL" id="KXX87196.1"/>
    </source>
</evidence>
<dbReference type="GO" id="GO:0003677">
    <property type="term" value="F:DNA binding"/>
    <property type="evidence" value="ECO:0007669"/>
    <property type="project" value="UniProtKB-UniRule"/>
</dbReference>
<evidence type="ECO:0000256" key="1">
    <source>
        <dbReference type="ARBA" id="ARBA00008857"/>
    </source>
</evidence>
<reference evidence="8 9" key="1">
    <citation type="submission" date="2015-12" db="EMBL/GenBank/DDBJ databases">
        <title>Bacillus cereus Group isolate.</title>
        <authorList>
            <person name="Kovac J."/>
        </authorList>
    </citation>
    <scope>NUCLEOTIDE SEQUENCE [LARGE SCALE GENOMIC DNA]</scope>
    <source>
        <strain evidence="8 9">FSL W8-0275</strain>
    </source>
</reference>
<comment type="similarity">
    <text evidence="1">Belongs to the 'phage' integrase family.</text>
</comment>
<dbReference type="Gene3D" id="1.10.150.130">
    <property type="match status" value="1"/>
</dbReference>
<protein>
    <submittedName>
        <fullName evidence="8">Recombinase XerD</fullName>
    </submittedName>
</protein>
<dbReference type="InterPro" id="IPR010998">
    <property type="entry name" value="Integrase_recombinase_N"/>
</dbReference>
<dbReference type="GO" id="GO:0006310">
    <property type="term" value="P:DNA recombination"/>
    <property type="evidence" value="ECO:0007669"/>
    <property type="project" value="UniProtKB-KW"/>
</dbReference>
<evidence type="ECO:0000256" key="3">
    <source>
        <dbReference type="ARBA" id="ARBA00023125"/>
    </source>
</evidence>
<keyword evidence="3 5" id="KW-0238">DNA-binding</keyword>
<dbReference type="PROSITE" id="PS51898">
    <property type="entry name" value="TYR_RECOMBINASE"/>
    <property type="match status" value="1"/>
</dbReference>
<dbReference type="GO" id="GO:0015074">
    <property type="term" value="P:DNA integration"/>
    <property type="evidence" value="ECO:0007669"/>
    <property type="project" value="UniProtKB-KW"/>
</dbReference>
<dbReference type="InterPro" id="IPR002104">
    <property type="entry name" value="Integrase_catalytic"/>
</dbReference>
<dbReference type="RefSeq" id="WP_000830199.1">
    <property type="nucleotide sequence ID" value="NZ_JAPJMG010000006.1"/>
</dbReference>
<feature type="domain" description="Core-binding (CB)" evidence="7">
    <location>
        <begin position="25"/>
        <end position="113"/>
    </location>
</feature>
<sequence length="326" mass="38548">MKRRNNDLNVKELAVIHDSVQLDVLDYKTALHLFLNDCELRNLRDHTIRYYRSELTTFYKLLMDQSVSTNPTEITSEVIKKNVIFHMKEVLQRKPVTINTRLRAIRAFFNFLHTERYIKFNPMKDVKFLRVRRQAIPTFSKEQIKNLLKQPNLTTFIGFRDYTVMLLLLETGVRANELVGIAITDIKWEDSFVHIRNTKGYKERLVPIQSYMKEVLRKYVTVRGSMETDALFTSIDNRPMTKRQLQNRISKYGEMANIKDVRCSPHTFRHTFAKLSVQNGAGIFELQQILGHTTMDMVRTYVNLFSNDVKEKHKEFSPLKMLNKYK</sequence>
<dbReference type="PROSITE" id="PS51900">
    <property type="entry name" value="CB"/>
    <property type="match status" value="1"/>
</dbReference>
<name>A0A150AX57_BACCE</name>
<dbReference type="InterPro" id="IPR013762">
    <property type="entry name" value="Integrase-like_cat_sf"/>
</dbReference>
<proteinExistence type="inferred from homology"/>
<keyword evidence="2" id="KW-0229">DNA integration</keyword>
<comment type="caution">
    <text evidence="8">The sequence shown here is derived from an EMBL/GenBank/DDBJ whole genome shotgun (WGS) entry which is preliminary data.</text>
</comment>
<dbReference type="AlphaFoldDB" id="A0A150AX57"/>
<dbReference type="EMBL" id="LOMT01000138">
    <property type="protein sequence ID" value="KXX87196.1"/>
    <property type="molecule type" value="Genomic_DNA"/>
</dbReference>
<dbReference type="Pfam" id="PF02899">
    <property type="entry name" value="Phage_int_SAM_1"/>
    <property type="match status" value="1"/>
</dbReference>
<evidence type="ECO:0000256" key="2">
    <source>
        <dbReference type="ARBA" id="ARBA00022908"/>
    </source>
</evidence>
<dbReference type="Proteomes" id="UP000075591">
    <property type="component" value="Unassembled WGS sequence"/>
</dbReference>
<evidence type="ECO:0000259" key="6">
    <source>
        <dbReference type="PROSITE" id="PS51898"/>
    </source>
</evidence>